<dbReference type="EMBL" id="WPCU01000010">
    <property type="protein sequence ID" value="MVA77229.1"/>
    <property type="molecule type" value="Genomic_DNA"/>
</dbReference>
<evidence type="ECO:0000259" key="3">
    <source>
        <dbReference type="Pfam" id="PF20171"/>
    </source>
</evidence>
<proteinExistence type="predicted"/>
<evidence type="ECO:0000256" key="1">
    <source>
        <dbReference type="SAM" id="MobiDB-lite"/>
    </source>
</evidence>
<evidence type="ECO:0000313" key="4">
    <source>
        <dbReference type="EMBL" id="MVA77229.1"/>
    </source>
</evidence>
<dbReference type="PANTHER" id="PTHR38658">
    <property type="entry name" value="OXPP CYCLE PROTEIN OPCA-RELATED"/>
    <property type="match status" value="1"/>
</dbReference>
<dbReference type="InterPro" id="IPR046802">
    <property type="entry name" value="OpcA_G6PD_C"/>
</dbReference>
<feature type="region of interest" description="Disordered" evidence="1">
    <location>
        <begin position="301"/>
        <end position="384"/>
    </location>
</feature>
<dbReference type="PANTHER" id="PTHR38658:SF1">
    <property type="entry name" value="OXPP CYCLE PROTEIN OPCA-RELATED"/>
    <property type="match status" value="1"/>
</dbReference>
<dbReference type="InterPro" id="IPR046801">
    <property type="entry name" value="OpcA_G6PD_N"/>
</dbReference>
<organism evidence="4 5">
    <name type="scientific">Auraticoccus cholistanensis</name>
    <dbReference type="NCBI Taxonomy" id="2656650"/>
    <lineage>
        <taxon>Bacteria</taxon>
        <taxon>Bacillati</taxon>
        <taxon>Actinomycetota</taxon>
        <taxon>Actinomycetes</taxon>
        <taxon>Propionibacteriales</taxon>
        <taxon>Propionibacteriaceae</taxon>
        <taxon>Auraticoccus</taxon>
    </lineage>
</organism>
<reference evidence="4 5" key="1">
    <citation type="submission" date="2019-12" db="EMBL/GenBank/DDBJ databases">
        <title>Auraticoccus cholistani sp. nov., an actinomycete isolated from soil of Cholistan desert.</title>
        <authorList>
            <person name="Cheema M.T."/>
        </authorList>
    </citation>
    <scope>NUCLEOTIDE SEQUENCE [LARGE SCALE GENOMIC DNA]</scope>
    <source>
        <strain evidence="4 5">F435</strain>
    </source>
</reference>
<sequence>MKIELKSTNSSRVASALIKARRSAGSPTTGMVMTLIVVTDGRGYQRAAEAALSASREHPCRLLLVVSSTSTKTSGLDAEIHLGEQVPGETVVLRMRGEVAEHPASVLLPLLLPDSPVVAWWPGEAPVSLKDDPIGALANRRITDADGTQHPIATLEQRAAHHGPGETDLTWTRLTPWRGLLAAAVDQYPATFSAAAVEAKRGHAGAQLMAAWLENRLGLDVQVRGTRGPGITGVRLTTAAGDISITRDDGLLAEYSVPGQPRRLVALKRRDTEELIAEELRRMDDDDIFGAAARTLVVRAERGRAAASPGRGKKKSTARKTAGKSTARQQGAPDQAPGSRRSGARGGAPRTSPRKTTASPATEGPGAGGSATVEENSSTTAPSS</sequence>
<protein>
    <submittedName>
        <fullName evidence="4">OxPP cycle protein OpcA</fullName>
    </submittedName>
</protein>
<evidence type="ECO:0000259" key="2">
    <source>
        <dbReference type="Pfam" id="PF10128"/>
    </source>
</evidence>
<evidence type="ECO:0000313" key="5">
    <source>
        <dbReference type="Proteomes" id="UP000435304"/>
    </source>
</evidence>
<dbReference type="AlphaFoldDB" id="A0A6A9V1D9"/>
<gene>
    <name evidence="4" type="ORF">GC722_14535</name>
</gene>
<feature type="domain" description="Glucose-6-phosphate dehydrogenase assembly protein OpcA N-terminal" evidence="2">
    <location>
        <begin position="53"/>
        <end position="159"/>
    </location>
</feature>
<dbReference type="Pfam" id="PF10128">
    <property type="entry name" value="OpcA_G6PD_assem"/>
    <property type="match status" value="1"/>
</dbReference>
<comment type="caution">
    <text evidence="4">The sequence shown here is derived from an EMBL/GenBank/DDBJ whole genome shotgun (WGS) entry which is preliminary data.</text>
</comment>
<keyword evidence="5" id="KW-1185">Reference proteome</keyword>
<feature type="domain" description="Glucose-6-phosphate dehydrogenase assembly protein OpcA C-terminal" evidence="3">
    <location>
        <begin position="164"/>
        <end position="292"/>
    </location>
</feature>
<feature type="compositionally biased region" description="Polar residues" evidence="1">
    <location>
        <begin position="373"/>
        <end position="384"/>
    </location>
</feature>
<accession>A0A6A9V1D9</accession>
<dbReference type="InterPro" id="IPR004555">
    <property type="entry name" value="G6PDH_assembly_OpcA"/>
</dbReference>
<dbReference type="Proteomes" id="UP000435304">
    <property type="component" value="Unassembled WGS sequence"/>
</dbReference>
<name>A0A6A9V1D9_9ACTN</name>
<dbReference type="RefSeq" id="WP_156611374.1">
    <property type="nucleotide sequence ID" value="NZ_WPCU01000010.1"/>
</dbReference>
<dbReference type="Pfam" id="PF20171">
    <property type="entry name" value="OpcA_G6PD_C"/>
    <property type="match status" value="1"/>
</dbReference>
<feature type="compositionally biased region" description="Basic residues" evidence="1">
    <location>
        <begin position="311"/>
        <end position="322"/>
    </location>
</feature>